<dbReference type="PANTHER" id="PTHR32166">
    <property type="entry name" value="OSJNBA0013A04.12 PROTEIN"/>
    <property type="match status" value="1"/>
</dbReference>
<evidence type="ECO:0000259" key="3">
    <source>
        <dbReference type="Pfam" id="PF05699"/>
    </source>
</evidence>
<dbReference type="Proteomes" id="UP001177140">
    <property type="component" value="Unassembled WGS sequence"/>
</dbReference>
<evidence type="ECO:0000256" key="1">
    <source>
        <dbReference type="SAM" id="MobiDB-lite"/>
    </source>
</evidence>
<dbReference type="InterPro" id="IPR008906">
    <property type="entry name" value="HATC_C_dom"/>
</dbReference>
<keyword evidence="2" id="KW-1133">Transmembrane helix</keyword>
<feature type="compositionally biased region" description="Acidic residues" evidence="1">
    <location>
        <begin position="220"/>
        <end position="247"/>
    </location>
</feature>
<dbReference type="PANTHER" id="PTHR32166:SF67">
    <property type="entry name" value="HAT TRANSPOSON SUPERFAMILY"/>
    <property type="match status" value="1"/>
</dbReference>
<dbReference type="AlphaFoldDB" id="A0AA41SK86"/>
<sequence>MCPSRDDRIKIDRELDLFTSSGGMFGHEMAKDTRNRKHPGNLIFAFIYSCLTLLFHLFKSLWWKSYGDSAPHLQRVDVRILSSTCSATGCERNWSIFEQVHTKRRNRLSQQRMNALVYVKYNLRLAERLTKRKAEGDSYDPICLSDLESDDEWIAEPENEDSVSQRDPTWMDVHECFQLTEAQALKKKRKRGPRNLSTMKLAQGKGDINRQKETRLVEEHETDEVEEEDEVEVVEPDEDQIQAESENEWLVNGYDLGD</sequence>
<dbReference type="SUPFAM" id="SSF53098">
    <property type="entry name" value="Ribonuclease H-like"/>
    <property type="match status" value="1"/>
</dbReference>
<dbReference type="InterPro" id="IPR012337">
    <property type="entry name" value="RNaseH-like_sf"/>
</dbReference>
<feature type="transmembrane region" description="Helical" evidence="2">
    <location>
        <begin position="42"/>
        <end position="63"/>
    </location>
</feature>
<dbReference type="GO" id="GO:0046983">
    <property type="term" value="F:protein dimerization activity"/>
    <property type="evidence" value="ECO:0007669"/>
    <property type="project" value="InterPro"/>
</dbReference>
<comment type="caution">
    <text evidence="4">The sequence shown here is derived from an EMBL/GenBank/DDBJ whole genome shotgun (WGS) entry which is preliminary data.</text>
</comment>
<protein>
    <recommendedName>
        <fullName evidence="3">HAT C-terminal dimerisation domain-containing protein</fullName>
    </recommendedName>
</protein>
<feature type="compositionally biased region" description="Basic and acidic residues" evidence="1">
    <location>
        <begin position="207"/>
        <end position="219"/>
    </location>
</feature>
<keyword evidence="5" id="KW-1185">Reference proteome</keyword>
<dbReference type="EMBL" id="JAJJMA010188528">
    <property type="protein sequence ID" value="MCL7038247.1"/>
    <property type="molecule type" value="Genomic_DNA"/>
</dbReference>
<evidence type="ECO:0000313" key="5">
    <source>
        <dbReference type="Proteomes" id="UP001177140"/>
    </source>
</evidence>
<proteinExistence type="predicted"/>
<evidence type="ECO:0000313" key="4">
    <source>
        <dbReference type="EMBL" id="MCL7038247.1"/>
    </source>
</evidence>
<name>A0AA41SK86_PAPNU</name>
<evidence type="ECO:0000256" key="2">
    <source>
        <dbReference type="SAM" id="Phobius"/>
    </source>
</evidence>
<reference evidence="4" key="1">
    <citation type="submission" date="2022-03" db="EMBL/GenBank/DDBJ databases">
        <title>A functionally conserved STORR gene fusion in Papaver species that diverged 16.8 million years ago.</title>
        <authorList>
            <person name="Catania T."/>
        </authorList>
    </citation>
    <scope>NUCLEOTIDE SEQUENCE</scope>
    <source>
        <strain evidence="4">S-191538</strain>
    </source>
</reference>
<dbReference type="Pfam" id="PF05699">
    <property type="entry name" value="Dimer_Tnp_hAT"/>
    <property type="match status" value="1"/>
</dbReference>
<feature type="domain" description="HAT C-terminal dimerisation" evidence="3">
    <location>
        <begin position="62"/>
        <end position="123"/>
    </location>
</feature>
<accession>A0AA41SK86</accession>
<keyword evidence="2" id="KW-0812">Transmembrane</keyword>
<gene>
    <name evidence="4" type="ORF">MKW94_012170</name>
</gene>
<feature type="region of interest" description="Disordered" evidence="1">
    <location>
        <begin position="187"/>
        <end position="258"/>
    </location>
</feature>
<organism evidence="4 5">
    <name type="scientific">Papaver nudicaule</name>
    <name type="common">Iceland poppy</name>
    <dbReference type="NCBI Taxonomy" id="74823"/>
    <lineage>
        <taxon>Eukaryota</taxon>
        <taxon>Viridiplantae</taxon>
        <taxon>Streptophyta</taxon>
        <taxon>Embryophyta</taxon>
        <taxon>Tracheophyta</taxon>
        <taxon>Spermatophyta</taxon>
        <taxon>Magnoliopsida</taxon>
        <taxon>Ranunculales</taxon>
        <taxon>Papaveraceae</taxon>
        <taxon>Papaveroideae</taxon>
        <taxon>Papaver</taxon>
    </lineage>
</organism>
<keyword evidence="2" id="KW-0472">Membrane</keyword>